<dbReference type="InterPro" id="IPR002145">
    <property type="entry name" value="CopG"/>
</dbReference>
<sequence length="65" mass="7505">MLNQKKFVVTPKTESSVTVTVRIEKESHDRLEELVLKSGRSRNELINKAIKFALDNLEFDDGKEE</sequence>
<organism evidence="2 3">
    <name type="scientific">Hominilimicola fabiformis</name>
    <dbReference type="NCBI Taxonomy" id="2885356"/>
    <lineage>
        <taxon>Bacteria</taxon>
        <taxon>Bacillati</taxon>
        <taxon>Bacillota</taxon>
        <taxon>Clostridia</taxon>
        <taxon>Eubacteriales</taxon>
        <taxon>Oscillospiraceae</taxon>
        <taxon>Hominilimicola</taxon>
    </lineage>
</organism>
<dbReference type="AlphaFoldDB" id="A0AAE3DYA3"/>
<dbReference type="Proteomes" id="UP001198242">
    <property type="component" value="Unassembled WGS sequence"/>
</dbReference>
<protein>
    <submittedName>
        <fullName evidence="2">Ribbon-helix-helix domain-containing protein</fullName>
    </submittedName>
</protein>
<proteinExistence type="predicted"/>
<dbReference type="Pfam" id="PF01402">
    <property type="entry name" value="RHH_1"/>
    <property type="match status" value="1"/>
</dbReference>
<reference evidence="2 3" key="1">
    <citation type="submission" date="2021-10" db="EMBL/GenBank/DDBJ databases">
        <title>Anaerobic single-cell dispensing facilitates the cultivation of human gut bacteria.</title>
        <authorList>
            <person name="Afrizal A."/>
        </authorList>
    </citation>
    <scope>NUCLEOTIDE SEQUENCE [LARGE SCALE GENOMIC DNA]</scope>
    <source>
        <strain evidence="2 3">CLA-AA-H232</strain>
    </source>
</reference>
<gene>
    <name evidence="2" type="ORF">LKE05_04310</name>
</gene>
<feature type="domain" description="Ribbon-helix-helix protein CopG" evidence="1">
    <location>
        <begin position="18"/>
        <end position="55"/>
    </location>
</feature>
<name>A0AAE3DYA3_9FIRM</name>
<dbReference type="RefSeq" id="WP_022231133.1">
    <property type="nucleotide sequence ID" value="NZ_JAJEQM010000004.1"/>
</dbReference>
<accession>A0AAE3DYA3</accession>
<dbReference type="GO" id="GO:0006355">
    <property type="term" value="P:regulation of DNA-templated transcription"/>
    <property type="evidence" value="ECO:0007669"/>
    <property type="project" value="InterPro"/>
</dbReference>
<evidence type="ECO:0000313" key="3">
    <source>
        <dbReference type="Proteomes" id="UP001198242"/>
    </source>
</evidence>
<dbReference type="EMBL" id="JAJEQM010000004">
    <property type="protein sequence ID" value="MCC2210015.1"/>
    <property type="molecule type" value="Genomic_DNA"/>
</dbReference>
<dbReference type="InterPro" id="IPR010985">
    <property type="entry name" value="Ribbon_hlx_hlx"/>
</dbReference>
<comment type="caution">
    <text evidence="2">The sequence shown here is derived from an EMBL/GenBank/DDBJ whole genome shotgun (WGS) entry which is preliminary data.</text>
</comment>
<evidence type="ECO:0000259" key="1">
    <source>
        <dbReference type="Pfam" id="PF01402"/>
    </source>
</evidence>
<dbReference type="SUPFAM" id="SSF47598">
    <property type="entry name" value="Ribbon-helix-helix"/>
    <property type="match status" value="1"/>
</dbReference>
<keyword evidence="3" id="KW-1185">Reference proteome</keyword>
<evidence type="ECO:0000313" key="2">
    <source>
        <dbReference type="EMBL" id="MCC2210015.1"/>
    </source>
</evidence>